<dbReference type="Proteomes" id="UP000664169">
    <property type="component" value="Unassembled WGS sequence"/>
</dbReference>
<feature type="region of interest" description="Disordered" evidence="1">
    <location>
        <begin position="116"/>
        <end position="151"/>
    </location>
</feature>
<feature type="domain" description="DUF7924" evidence="2">
    <location>
        <begin position="202"/>
        <end position="440"/>
    </location>
</feature>
<sequence>MAYPSGRRPKISRQATAYRVTKPKINNTKPRIKVVSQGLCNHLLPQGPAVETQRAKRSCTVLDESNLPDPKRQKRPLNTSDSKELTTDSSIQHWIDSHRWPKELFKPHPMHEILARKKSSSSLGRKRLDDGSPAPRPNDEKTREDKSASYREPMYEEQLQIRGFFMRTGLQNPNSASIKLCKELQEKQVDTPNNSNFADDRYQYTFENMRDRNETRVIRDIALLIVPSAEQLGFDDKSLQVLAESTNEGWNLADPITAVRPQPDFSVGYKRAAFTERQLDKLRPALGDSRTQVSRLRATWYIYFPFLSCEVKCGAGGLDIADRQNAHSMGIAVRAIVDLYRLAGREKELNRKILAFSISHDNRSVRVYGYYAVILSAEEDAQEEEASQPESNEALSITFHRYSIFGLDLQHGDRWKTYKFVNSIYNSWAPDHLQNIRAIIDSLPDNVFRPTESTGLSQRLDESQISTAESFATEQLESADPANLDTESTPETSFSTKQTSTSKKTPTRRGRK</sequence>
<feature type="compositionally biased region" description="Basic and acidic residues" evidence="1">
    <location>
        <begin position="137"/>
        <end position="149"/>
    </location>
</feature>
<comment type="caution">
    <text evidence="3">The sequence shown here is derived from an EMBL/GenBank/DDBJ whole genome shotgun (WGS) entry which is preliminary data.</text>
</comment>
<gene>
    <name evidence="3" type="ORF">GOMPHAMPRED_001425</name>
</gene>
<dbReference type="EMBL" id="CAJPDQ010000013">
    <property type="protein sequence ID" value="CAF9918106.1"/>
    <property type="molecule type" value="Genomic_DNA"/>
</dbReference>
<accession>A0A8H3F4P2</accession>
<organism evidence="3 4">
    <name type="scientific">Gomphillus americanus</name>
    <dbReference type="NCBI Taxonomy" id="1940652"/>
    <lineage>
        <taxon>Eukaryota</taxon>
        <taxon>Fungi</taxon>
        <taxon>Dikarya</taxon>
        <taxon>Ascomycota</taxon>
        <taxon>Pezizomycotina</taxon>
        <taxon>Lecanoromycetes</taxon>
        <taxon>OSLEUM clade</taxon>
        <taxon>Ostropomycetidae</taxon>
        <taxon>Ostropales</taxon>
        <taxon>Graphidaceae</taxon>
        <taxon>Gomphilloideae</taxon>
        <taxon>Gomphillus</taxon>
    </lineage>
</organism>
<dbReference type="InterPro" id="IPR057684">
    <property type="entry name" value="DUF7924"/>
</dbReference>
<dbReference type="Pfam" id="PF25545">
    <property type="entry name" value="DUF7924"/>
    <property type="match status" value="1"/>
</dbReference>
<reference evidence="3" key="1">
    <citation type="submission" date="2021-03" db="EMBL/GenBank/DDBJ databases">
        <authorList>
            <person name="Tagirdzhanova G."/>
        </authorList>
    </citation>
    <scope>NUCLEOTIDE SEQUENCE</scope>
</reference>
<dbReference type="PANTHER" id="PTHR42470:SF2">
    <property type="match status" value="1"/>
</dbReference>
<protein>
    <recommendedName>
        <fullName evidence="2">DUF7924 domain-containing protein</fullName>
    </recommendedName>
</protein>
<feature type="region of interest" description="Disordered" evidence="1">
    <location>
        <begin position="49"/>
        <end position="90"/>
    </location>
</feature>
<name>A0A8H3F4P2_9LECA</name>
<evidence type="ECO:0000313" key="3">
    <source>
        <dbReference type="EMBL" id="CAF9918106.1"/>
    </source>
</evidence>
<dbReference type="OrthoDB" id="5400850at2759"/>
<feature type="compositionally biased region" description="Low complexity" evidence="1">
    <location>
        <begin position="492"/>
        <end position="504"/>
    </location>
</feature>
<dbReference type="AlphaFoldDB" id="A0A8H3F4P2"/>
<proteinExistence type="predicted"/>
<feature type="region of interest" description="Disordered" evidence="1">
    <location>
        <begin position="472"/>
        <end position="512"/>
    </location>
</feature>
<dbReference type="PANTHER" id="PTHR42470">
    <property type="entry name" value="VAST DOMAIN-CONTAINING PROTEIN"/>
    <property type="match status" value="1"/>
</dbReference>
<evidence type="ECO:0000313" key="4">
    <source>
        <dbReference type="Proteomes" id="UP000664169"/>
    </source>
</evidence>
<keyword evidence="4" id="KW-1185">Reference proteome</keyword>
<evidence type="ECO:0000259" key="2">
    <source>
        <dbReference type="Pfam" id="PF25545"/>
    </source>
</evidence>
<evidence type="ECO:0000256" key="1">
    <source>
        <dbReference type="SAM" id="MobiDB-lite"/>
    </source>
</evidence>